<dbReference type="EC" id="2.7.13.3" evidence="3"/>
<dbReference type="SMART" id="SM00387">
    <property type="entry name" value="HATPase_c"/>
    <property type="match status" value="1"/>
</dbReference>
<dbReference type="InterPro" id="IPR005467">
    <property type="entry name" value="His_kinase_dom"/>
</dbReference>
<evidence type="ECO:0000256" key="1">
    <source>
        <dbReference type="ARBA" id="ARBA00000085"/>
    </source>
</evidence>
<evidence type="ECO:0000259" key="14">
    <source>
        <dbReference type="PROSITE" id="PS50109"/>
    </source>
</evidence>
<dbReference type="InterPro" id="IPR025201">
    <property type="entry name" value="KdpD_TM"/>
</dbReference>
<dbReference type="InterPro" id="IPR036097">
    <property type="entry name" value="HisK_dim/P_sf"/>
</dbReference>
<dbReference type="EMBL" id="MTEJ01000090">
    <property type="protein sequence ID" value="OQX11323.1"/>
    <property type="molecule type" value="Genomic_DNA"/>
</dbReference>
<dbReference type="SUPFAM" id="SSF55874">
    <property type="entry name" value="ATPase domain of HSP90 chaperone/DNA topoisomerase II/histidine kinase"/>
    <property type="match status" value="1"/>
</dbReference>
<name>A0A1Y1QQY8_9GAMM</name>
<evidence type="ECO:0000256" key="13">
    <source>
        <dbReference type="SAM" id="Phobius"/>
    </source>
</evidence>
<feature type="transmembrane region" description="Helical" evidence="13">
    <location>
        <begin position="97"/>
        <end position="120"/>
    </location>
</feature>
<dbReference type="InterPro" id="IPR003594">
    <property type="entry name" value="HATPase_dom"/>
</dbReference>
<evidence type="ECO:0000256" key="2">
    <source>
        <dbReference type="ARBA" id="ARBA00004141"/>
    </source>
</evidence>
<organism evidence="15 16">
    <name type="scientific">Thiothrix lacustris</name>
    <dbReference type="NCBI Taxonomy" id="525917"/>
    <lineage>
        <taxon>Bacteria</taxon>
        <taxon>Pseudomonadati</taxon>
        <taxon>Pseudomonadota</taxon>
        <taxon>Gammaproteobacteria</taxon>
        <taxon>Thiotrichales</taxon>
        <taxon>Thiotrichaceae</taxon>
        <taxon>Thiothrix</taxon>
    </lineage>
</organism>
<keyword evidence="10 13" id="KW-1133">Transmembrane helix</keyword>
<dbReference type="InterPro" id="IPR004358">
    <property type="entry name" value="Sig_transdc_His_kin-like_C"/>
</dbReference>
<feature type="transmembrane region" description="Helical" evidence="13">
    <location>
        <begin position="21"/>
        <end position="39"/>
    </location>
</feature>
<dbReference type="Proteomes" id="UP000192491">
    <property type="component" value="Unassembled WGS sequence"/>
</dbReference>
<keyword evidence="8" id="KW-0418">Kinase</keyword>
<dbReference type="Gene3D" id="1.20.120.620">
    <property type="entry name" value="Backbone structure of the membrane domain of e. Coli histidine kinase receptor kdpd"/>
    <property type="match status" value="1"/>
</dbReference>
<dbReference type="CDD" id="cd00082">
    <property type="entry name" value="HisKA"/>
    <property type="match status" value="1"/>
</dbReference>
<dbReference type="PANTHER" id="PTHR45569">
    <property type="entry name" value="SENSOR PROTEIN KDPD"/>
    <property type="match status" value="1"/>
</dbReference>
<dbReference type="GO" id="GO:0005524">
    <property type="term" value="F:ATP binding"/>
    <property type="evidence" value="ECO:0007669"/>
    <property type="project" value="UniProtKB-KW"/>
</dbReference>
<dbReference type="Pfam" id="PF02518">
    <property type="entry name" value="HATPase_c"/>
    <property type="match status" value="1"/>
</dbReference>
<keyword evidence="6 13" id="KW-0812">Transmembrane</keyword>
<evidence type="ECO:0000256" key="9">
    <source>
        <dbReference type="ARBA" id="ARBA00022840"/>
    </source>
</evidence>
<dbReference type="InterPro" id="IPR003661">
    <property type="entry name" value="HisK_dim/P_dom"/>
</dbReference>
<protein>
    <recommendedName>
        <fullName evidence="3">histidine kinase</fullName>
        <ecNumber evidence="3">2.7.13.3</ecNumber>
    </recommendedName>
</protein>
<dbReference type="AlphaFoldDB" id="A0A1Y1QQY8"/>
<keyword evidence="11" id="KW-0902">Two-component regulatory system</keyword>
<dbReference type="SUPFAM" id="SSF47384">
    <property type="entry name" value="Homodimeric domain of signal transducing histidine kinase"/>
    <property type="match status" value="1"/>
</dbReference>
<keyword evidence="7" id="KW-0547">Nucleotide-binding</keyword>
<evidence type="ECO:0000256" key="6">
    <source>
        <dbReference type="ARBA" id="ARBA00022692"/>
    </source>
</evidence>
<keyword evidence="4" id="KW-0597">Phosphoprotein</keyword>
<evidence type="ECO:0000256" key="8">
    <source>
        <dbReference type="ARBA" id="ARBA00022777"/>
    </source>
</evidence>
<accession>A0A1Y1QQY8</accession>
<comment type="catalytic activity">
    <reaction evidence="1">
        <text>ATP + protein L-histidine = ADP + protein N-phospho-L-histidine.</text>
        <dbReference type="EC" id="2.7.13.3"/>
    </reaction>
</comment>
<evidence type="ECO:0000256" key="4">
    <source>
        <dbReference type="ARBA" id="ARBA00022553"/>
    </source>
</evidence>
<proteinExistence type="predicted"/>
<dbReference type="PRINTS" id="PR00344">
    <property type="entry name" value="BCTRLSENSOR"/>
</dbReference>
<keyword evidence="5" id="KW-0808">Transferase</keyword>
<reference evidence="15 16" key="1">
    <citation type="submission" date="2017-01" db="EMBL/GenBank/DDBJ databases">
        <title>Novel large sulfur bacteria in the metagenomes of groundwater-fed chemosynthetic microbial mats in the Lake Huron basin.</title>
        <authorList>
            <person name="Sharrar A.M."/>
            <person name="Flood B.E."/>
            <person name="Bailey J.V."/>
            <person name="Jones D.S."/>
            <person name="Biddanda B."/>
            <person name="Ruberg S.A."/>
            <person name="Marcus D.N."/>
            <person name="Dick G.J."/>
        </authorList>
    </citation>
    <scope>NUCLEOTIDE SEQUENCE [LARGE SCALE GENOMIC DNA]</scope>
    <source>
        <strain evidence="15">A8</strain>
    </source>
</reference>
<dbReference type="Pfam" id="PF13493">
    <property type="entry name" value="DUF4118"/>
    <property type="match status" value="1"/>
</dbReference>
<feature type="transmembrane region" description="Helical" evidence="13">
    <location>
        <begin position="70"/>
        <end position="91"/>
    </location>
</feature>
<sequence length="423" mass="46390">MSNDSLWFSRLNLDNPYGIESYVLAILLAILVSVVSYPLVNVLDIANIIMLFLLEVFLCALWLGQGPSLVAALASVLLFDFFFVPPQFALLTTSVEHIVTLIVMLLIALLTGQITATLLAKNQALHLSEELTNSLYRMARELAGAVDKPQVETIAEHYPHNPVTESLLEIARERLHYADIAQVNRLQVESERLRASILSSLSHDLRTPLTALVGLTETLKAGGKQLSQPVQQEMLEAVHEQSVHLADMVTNLLDLARLSAGKLSLRTEWHSMLEVVGSALRLLNSLLPPERVQINIPANFPLLLFDAVLIERVVGNLLENAAKHTPTDTLISIHARIVEDHAEICIADHGAGFPPQMLLAAEARPPTTGLGLVICEAIIKAHQGNLHLEQHTSGGACIRFTLPLGIPPVLENDPEEEFPDYGQ</sequence>
<dbReference type="InterPro" id="IPR038318">
    <property type="entry name" value="KdpD_sf"/>
</dbReference>
<dbReference type="SMART" id="SM00388">
    <property type="entry name" value="HisKA"/>
    <property type="match status" value="1"/>
</dbReference>
<evidence type="ECO:0000256" key="11">
    <source>
        <dbReference type="ARBA" id="ARBA00023012"/>
    </source>
</evidence>
<feature type="transmembrane region" description="Helical" evidence="13">
    <location>
        <begin position="45"/>
        <end position="63"/>
    </location>
</feature>
<keyword evidence="12 13" id="KW-0472">Membrane</keyword>
<dbReference type="InterPro" id="IPR036890">
    <property type="entry name" value="HATPase_C_sf"/>
</dbReference>
<evidence type="ECO:0000313" key="16">
    <source>
        <dbReference type="Proteomes" id="UP000192491"/>
    </source>
</evidence>
<dbReference type="InterPro" id="IPR052023">
    <property type="entry name" value="Histidine_kinase_KdpD"/>
</dbReference>
<gene>
    <name evidence="15" type="ORF">BWK73_17955</name>
</gene>
<evidence type="ECO:0000256" key="7">
    <source>
        <dbReference type="ARBA" id="ARBA00022741"/>
    </source>
</evidence>
<evidence type="ECO:0000256" key="10">
    <source>
        <dbReference type="ARBA" id="ARBA00022989"/>
    </source>
</evidence>
<dbReference type="Pfam" id="PF00512">
    <property type="entry name" value="HisKA"/>
    <property type="match status" value="1"/>
</dbReference>
<dbReference type="PANTHER" id="PTHR45569:SF1">
    <property type="entry name" value="SENSOR PROTEIN KDPD"/>
    <property type="match status" value="1"/>
</dbReference>
<evidence type="ECO:0000256" key="5">
    <source>
        <dbReference type="ARBA" id="ARBA00022679"/>
    </source>
</evidence>
<feature type="domain" description="Histidine kinase" evidence="14">
    <location>
        <begin position="200"/>
        <end position="406"/>
    </location>
</feature>
<comment type="subcellular location">
    <subcellularLocation>
        <location evidence="2">Membrane</location>
        <topology evidence="2">Multi-pass membrane protein</topology>
    </subcellularLocation>
</comment>
<comment type="caution">
    <text evidence="15">The sequence shown here is derived from an EMBL/GenBank/DDBJ whole genome shotgun (WGS) entry which is preliminary data.</text>
</comment>
<dbReference type="GO" id="GO:0000155">
    <property type="term" value="F:phosphorelay sensor kinase activity"/>
    <property type="evidence" value="ECO:0007669"/>
    <property type="project" value="InterPro"/>
</dbReference>
<dbReference type="Gene3D" id="3.30.565.10">
    <property type="entry name" value="Histidine kinase-like ATPase, C-terminal domain"/>
    <property type="match status" value="1"/>
</dbReference>
<evidence type="ECO:0000256" key="12">
    <source>
        <dbReference type="ARBA" id="ARBA00023136"/>
    </source>
</evidence>
<dbReference type="Gene3D" id="1.10.287.130">
    <property type="match status" value="1"/>
</dbReference>
<dbReference type="GO" id="GO:0005886">
    <property type="term" value="C:plasma membrane"/>
    <property type="evidence" value="ECO:0007669"/>
    <property type="project" value="TreeGrafter"/>
</dbReference>
<evidence type="ECO:0000313" key="15">
    <source>
        <dbReference type="EMBL" id="OQX11323.1"/>
    </source>
</evidence>
<keyword evidence="9" id="KW-0067">ATP-binding</keyword>
<evidence type="ECO:0000256" key="3">
    <source>
        <dbReference type="ARBA" id="ARBA00012438"/>
    </source>
</evidence>
<dbReference type="PROSITE" id="PS50109">
    <property type="entry name" value="HIS_KIN"/>
    <property type="match status" value="1"/>
</dbReference>